<dbReference type="EMBL" id="CP003488">
    <property type="protein sequence ID" value="AFH92540.1"/>
    <property type="molecule type" value="Genomic_DNA"/>
</dbReference>
<gene>
    <name evidence="1" type="ordered locus">S70_03255</name>
</gene>
<dbReference type="KEGG" id="psi:S70_03255"/>
<evidence type="ECO:0000313" key="1">
    <source>
        <dbReference type="EMBL" id="AFH92540.1"/>
    </source>
</evidence>
<dbReference type="HOGENOM" id="CLU_1538724_0_0_6"/>
<protein>
    <submittedName>
        <fullName evidence="1">Uncharacterized protein</fullName>
    </submittedName>
</protein>
<sequence length="174" mass="19409">MLVNNMSKDLFTLENINKVKVLFSPYNEDSLDLSVYSSAHWCIHQLSTLSEDDISQALYYLSVWDLVYEPFVTVTELTKIDSDVWQYCIASPLSEGNKIIPIVGACAVLGSNGNAGVLLEQALLAAGNFAFAILAKQQFDAETINDFDNLDLKSKKEKPPKLKVIFTMAQSRHK</sequence>
<accession>A0A140NIQ7</accession>
<organism evidence="1 2">
    <name type="scientific">Providencia stuartii (strain MRSN 2154)</name>
    <dbReference type="NCBI Taxonomy" id="1157951"/>
    <lineage>
        <taxon>Bacteria</taxon>
        <taxon>Pseudomonadati</taxon>
        <taxon>Pseudomonadota</taxon>
        <taxon>Gammaproteobacteria</taxon>
        <taxon>Enterobacterales</taxon>
        <taxon>Morganellaceae</taxon>
        <taxon>Providencia</taxon>
    </lineage>
</organism>
<name>A0A140NIQ7_PROSM</name>
<dbReference type="AlphaFoldDB" id="A0A140NIQ7"/>
<proteinExistence type="predicted"/>
<reference evidence="2" key="2">
    <citation type="submission" date="2012-04" db="EMBL/GenBank/DDBJ databases">
        <title>Complete genome sequence of Providencia stuartii clinical isolate MRSN 2154.</title>
        <authorList>
            <person name="Clifford R.J."/>
            <person name="Hang J."/>
            <person name="Riley M.C."/>
            <person name="Onmus-Leone F."/>
            <person name="Kuschner R.A."/>
            <person name="Lesho E.P."/>
            <person name="Waterman P.E."/>
        </authorList>
    </citation>
    <scope>NUCLEOTIDE SEQUENCE [LARGE SCALE GENOMIC DNA]</scope>
    <source>
        <strain evidence="2">MRSN 2154</strain>
    </source>
</reference>
<dbReference type="PATRIC" id="fig|1157951.4.peg.648"/>
<dbReference type="Proteomes" id="UP000005012">
    <property type="component" value="Chromosome"/>
</dbReference>
<evidence type="ECO:0000313" key="2">
    <source>
        <dbReference type="Proteomes" id="UP000005012"/>
    </source>
</evidence>
<reference evidence="1 2" key="1">
    <citation type="journal article" date="2012" name="J. Bacteriol.">
        <title>Complete Genome Sequence of Providencia stuartii Clinical Isolate MRSN 2154.</title>
        <authorList>
            <person name="Clifford R.J."/>
            <person name="Hang J."/>
            <person name="Riley M.C."/>
            <person name="Onmus-Leone F."/>
            <person name="Kuschner R.A."/>
            <person name="Lesho E.P."/>
            <person name="Waterman P.E."/>
        </authorList>
    </citation>
    <scope>NUCLEOTIDE SEQUENCE [LARGE SCALE GENOMIC DNA]</scope>
    <source>
        <strain evidence="1 2">MRSN 2154</strain>
    </source>
</reference>